<dbReference type="SMART" id="SM00267">
    <property type="entry name" value="GGDEF"/>
    <property type="match status" value="1"/>
</dbReference>
<dbReference type="InterPro" id="IPR000160">
    <property type="entry name" value="GGDEF_dom"/>
</dbReference>
<gene>
    <name evidence="4" type="ORF">JAZ04_11180</name>
</gene>
<evidence type="ECO:0000256" key="1">
    <source>
        <dbReference type="ARBA" id="ARBA00001946"/>
    </source>
</evidence>
<dbReference type="GO" id="GO:0005886">
    <property type="term" value="C:plasma membrane"/>
    <property type="evidence" value="ECO:0007669"/>
    <property type="project" value="TreeGrafter"/>
</dbReference>
<dbReference type="EC" id="2.7.7.65" evidence="2"/>
<dbReference type="FunFam" id="3.30.70.270:FF:000001">
    <property type="entry name" value="Diguanylate cyclase domain protein"/>
    <property type="match status" value="1"/>
</dbReference>
<dbReference type="InterPro" id="IPR029787">
    <property type="entry name" value="Nucleotide_cyclase"/>
</dbReference>
<proteinExistence type="predicted"/>
<dbReference type="InterPro" id="IPR035965">
    <property type="entry name" value="PAS-like_dom_sf"/>
</dbReference>
<evidence type="ECO:0000313" key="5">
    <source>
        <dbReference type="Proteomes" id="UP000886687"/>
    </source>
</evidence>
<comment type="cofactor">
    <cofactor evidence="1">
        <name>Mg(2+)</name>
        <dbReference type="ChEBI" id="CHEBI:18420"/>
    </cofactor>
</comment>
<evidence type="ECO:0000259" key="3">
    <source>
        <dbReference type="PROSITE" id="PS50887"/>
    </source>
</evidence>
<dbReference type="Proteomes" id="UP000886687">
    <property type="component" value="Unassembled WGS sequence"/>
</dbReference>
<dbReference type="Gene3D" id="3.30.450.20">
    <property type="entry name" value="PAS domain"/>
    <property type="match status" value="1"/>
</dbReference>
<dbReference type="EMBL" id="JAEPDI010000005">
    <property type="protein sequence ID" value="MCG7939400.1"/>
    <property type="molecule type" value="Genomic_DNA"/>
</dbReference>
<comment type="caution">
    <text evidence="4">The sequence shown here is derived from an EMBL/GenBank/DDBJ whole genome shotgun (WGS) entry which is preliminary data.</text>
</comment>
<keyword evidence="4" id="KW-0548">Nucleotidyltransferase</keyword>
<protein>
    <recommendedName>
        <fullName evidence="2">diguanylate cyclase</fullName>
        <ecNumber evidence="2">2.7.7.65</ecNumber>
    </recommendedName>
</protein>
<dbReference type="InterPro" id="IPR043128">
    <property type="entry name" value="Rev_trsase/Diguanyl_cyclase"/>
</dbReference>
<dbReference type="GO" id="GO:1902201">
    <property type="term" value="P:negative regulation of bacterial-type flagellum-dependent cell motility"/>
    <property type="evidence" value="ECO:0007669"/>
    <property type="project" value="TreeGrafter"/>
</dbReference>
<dbReference type="AlphaFoldDB" id="A0A9E4K4S8"/>
<dbReference type="NCBIfam" id="TIGR00229">
    <property type="entry name" value="sensory_box"/>
    <property type="match status" value="1"/>
</dbReference>
<dbReference type="CDD" id="cd01949">
    <property type="entry name" value="GGDEF"/>
    <property type="match status" value="1"/>
</dbReference>
<evidence type="ECO:0000256" key="2">
    <source>
        <dbReference type="ARBA" id="ARBA00012528"/>
    </source>
</evidence>
<feature type="domain" description="GGDEF" evidence="3">
    <location>
        <begin position="166"/>
        <end position="303"/>
    </location>
</feature>
<dbReference type="Gene3D" id="3.30.70.270">
    <property type="match status" value="1"/>
</dbReference>
<dbReference type="GO" id="GO:0052621">
    <property type="term" value="F:diguanylate cyclase activity"/>
    <property type="evidence" value="ECO:0007669"/>
    <property type="project" value="UniProtKB-EC"/>
</dbReference>
<dbReference type="NCBIfam" id="TIGR00254">
    <property type="entry name" value="GGDEF"/>
    <property type="match status" value="1"/>
</dbReference>
<reference evidence="4" key="1">
    <citation type="journal article" date="2021" name="Proc. Natl. Acad. Sci. U.S.A.">
        <title>Global biogeography of chemosynthetic symbionts reveals both localized and globally distributed symbiont groups. .</title>
        <authorList>
            <person name="Osvatic J.T."/>
            <person name="Wilkins L.G.E."/>
            <person name="Leibrecht L."/>
            <person name="Leray M."/>
            <person name="Zauner S."/>
            <person name="Polzin J."/>
            <person name="Camacho Y."/>
            <person name="Gros O."/>
            <person name="van Gils J.A."/>
            <person name="Eisen J.A."/>
            <person name="Petersen J.M."/>
            <person name="Yuen B."/>
        </authorList>
    </citation>
    <scope>NUCLEOTIDE SEQUENCE</scope>
    <source>
        <strain evidence="4">MAGL173</strain>
    </source>
</reference>
<dbReference type="PROSITE" id="PS50887">
    <property type="entry name" value="GGDEF"/>
    <property type="match status" value="1"/>
</dbReference>
<dbReference type="PANTHER" id="PTHR45138">
    <property type="entry name" value="REGULATORY COMPONENTS OF SENSORY TRANSDUCTION SYSTEM"/>
    <property type="match status" value="1"/>
</dbReference>
<dbReference type="InterPro" id="IPR000014">
    <property type="entry name" value="PAS"/>
</dbReference>
<evidence type="ECO:0000313" key="4">
    <source>
        <dbReference type="EMBL" id="MCG7939400.1"/>
    </source>
</evidence>
<dbReference type="SUPFAM" id="SSF55785">
    <property type="entry name" value="PYP-like sensor domain (PAS domain)"/>
    <property type="match status" value="1"/>
</dbReference>
<dbReference type="Pfam" id="PF00990">
    <property type="entry name" value="GGDEF"/>
    <property type="match status" value="1"/>
</dbReference>
<dbReference type="PANTHER" id="PTHR45138:SF24">
    <property type="entry name" value="DIGUANYLATE CYCLASE DGCC-RELATED"/>
    <property type="match status" value="1"/>
</dbReference>
<dbReference type="GO" id="GO:0043709">
    <property type="term" value="P:cell adhesion involved in single-species biofilm formation"/>
    <property type="evidence" value="ECO:0007669"/>
    <property type="project" value="TreeGrafter"/>
</dbReference>
<sequence>MFNTFDFLKLVLDTITDHIAVIDDQGTIVYVNKSWIDFGLSNGISQDTEWIGVNYFDACTPLEESEEMSVRSGIEDVINEKSRSFYHEYPCHSSAEKRWFQMRVHALEFNNSRIVIIDHSNITERKIAEDQALYLSRTDSLTGLSNRRHFDDFLSDEWKRCIRSQMPITLAMIDIDFFKHLNDSLGHHAGDESLETISEILKEFAKRPSDVCARYGGDEFVIAYGNSAMDESLVLMLKLMDTIRKKEIPNPDSPISSTITVSIGLATAYPGIDSTEEEIIKAADTLLYKAKDGGRDHIEFATI</sequence>
<dbReference type="InterPro" id="IPR050469">
    <property type="entry name" value="Diguanylate_Cyclase"/>
</dbReference>
<name>A0A9E4K4S8_9GAMM</name>
<dbReference type="SUPFAM" id="SSF55073">
    <property type="entry name" value="Nucleotide cyclase"/>
    <property type="match status" value="1"/>
</dbReference>
<accession>A0A9E4K4S8</accession>
<organism evidence="4 5">
    <name type="scientific">Candidatus Thiodiazotropha lotti</name>
    <dbReference type="NCBI Taxonomy" id="2792787"/>
    <lineage>
        <taxon>Bacteria</taxon>
        <taxon>Pseudomonadati</taxon>
        <taxon>Pseudomonadota</taxon>
        <taxon>Gammaproteobacteria</taxon>
        <taxon>Chromatiales</taxon>
        <taxon>Sedimenticolaceae</taxon>
        <taxon>Candidatus Thiodiazotropha</taxon>
    </lineage>
</organism>
<keyword evidence="4" id="KW-0808">Transferase</keyword>